<gene>
    <name evidence="2" type="ORF">UT14_C0015G0008</name>
</gene>
<protein>
    <submittedName>
        <fullName evidence="2">Uncharacterized protein</fullName>
    </submittedName>
</protein>
<name>A0A0G0LJW5_9BACT</name>
<accession>A0A0G0LJW5</accession>
<comment type="caution">
    <text evidence="2">The sequence shown here is derived from an EMBL/GenBank/DDBJ whole genome shotgun (WGS) entry which is preliminary data.</text>
</comment>
<feature type="coiled-coil region" evidence="1">
    <location>
        <begin position="14"/>
        <end position="48"/>
    </location>
</feature>
<organism evidence="2 3">
    <name type="scientific">Candidatus Shapirobacteria bacterium GW2011_GWE1_38_92</name>
    <dbReference type="NCBI Taxonomy" id="1618489"/>
    <lineage>
        <taxon>Bacteria</taxon>
        <taxon>Candidatus Shapironibacteriota</taxon>
    </lineage>
</organism>
<sequence>MNREEFENSSSQKLQEAVLKAKRIRKLLRHLEKDILNKQDIINNYQHKFAKLQKQMLEMLALIYSKGSQRIETG</sequence>
<dbReference type="Proteomes" id="UP000033841">
    <property type="component" value="Unassembled WGS sequence"/>
</dbReference>
<evidence type="ECO:0000256" key="1">
    <source>
        <dbReference type="SAM" id="Coils"/>
    </source>
</evidence>
<dbReference type="EMBL" id="LBVR01000015">
    <property type="protein sequence ID" value="KKQ91322.1"/>
    <property type="molecule type" value="Genomic_DNA"/>
</dbReference>
<keyword evidence="1" id="KW-0175">Coiled coil</keyword>
<evidence type="ECO:0000313" key="3">
    <source>
        <dbReference type="Proteomes" id="UP000033841"/>
    </source>
</evidence>
<dbReference type="AlphaFoldDB" id="A0A0G0LJW5"/>
<proteinExistence type="predicted"/>
<reference evidence="2 3" key="1">
    <citation type="journal article" date="2015" name="Nature">
        <title>rRNA introns, odd ribosomes, and small enigmatic genomes across a large radiation of phyla.</title>
        <authorList>
            <person name="Brown C.T."/>
            <person name="Hug L.A."/>
            <person name="Thomas B.C."/>
            <person name="Sharon I."/>
            <person name="Castelle C.J."/>
            <person name="Singh A."/>
            <person name="Wilkins M.J."/>
            <person name="Williams K.H."/>
            <person name="Banfield J.F."/>
        </authorList>
    </citation>
    <scope>NUCLEOTIDE SEQUENCE [LARGE SCALE GENOMIC DNA]</scope>
</reference>
<evidence type="ECO:0000313" key="2">
    <source>
        <dbReference type="EMBL" id="KKQ91322.1"/>
    </source>
</evidence>